<name>A0ABW4B364_9GAMM</name>
<accession>A0ABW4B364</accession>
<gene>
    <name evidence="2" type="ORF">ACFQ45_11360</name>
</gene>
<evidence type="ECO:0000259" key="1">
    <source>
        <dbReference type="Pfam" id="PF20408"/>
    </source>
</evidence>
<organism evidence="2 3">
    <name type="scientific">Rhodanobacter aciditrophus</name>
    <dbReference type="NCBI Taxonomy" id="1623218"/>
    <lineage>
        <taxon>Bacteria</taxon>
        <taxon>Pseudomonadati</taxon>
        <taxon>Pseudomonadota</taxon>
        <taxon>Gammaproteobacteria</taxon>
        <taxon>Lysobacterales</taxon>
        <taxon>Rhodanobacteraceae</taxon>
        <taxon>Rhodanobacter</taxon>
    </lineage>
</organism>
<dbReference type="Proteomes" id="UP001597059">
    <property type="component" value="Unassembled WGS sequence"/>
</dbReference>
<evidence type="ECO:0000313" key="2">
    <source>
        <dbReference type="EMBL" id="MFD1383973.1"/>
    </source>
</evidence>
<dbReference type="PANTHER" id="PTHR13136">
    <property type="entry name" value="TESTIS DEVELOPMENT PROTEIN PRTD"/>
    <property type="match status" value="1"/>
</dbReference>
<dbReference type="InterPro" id="IPR029058">
    <property type="entry name" value="AB_hydrolase_fold"/>
</dbReference>
<dbReference type="Pfam" id="PF20408">
    <property type="entry name" value="Abhydrolase_11"/>
    <property type="match status" value="1"/>
</dbReference>
<reference evidence="3" key="1">
    <citation type="journal article" date="2019" name="Int. J. Syst. Evol. Microbiol.">
        <title>The Global Catalogue of Microorganisms (GCM) 10K type strain sequencing project: providing services to taxonomists for standard genome sequencing and annotation.</title>
        <authorList>
            <consortium name="The Broad Institute Genomics Platform"/>
            <consortium name="The Broad Institute Genome Sequencing Center for Infectious Disease"/>
            <person name="Wu L."/>
            <person name="Ma J."/>
        </authorList>
    </citation>
    <scope>NUCLEOTIDE SEQUENCE [LARGE SCALE GENOMIC DNA]</scope>
    <source>
        <strain evidence="3">JCM 30774</strain>
    </source>
</reference>
<dbReference type="InterPro" id="IPR046879">
    <property type="entry name" value="KANL3/Tex30_Abhydrolase"/>
</dbReference>
<protein>
    <submittedName>
        <fullName evidence="2">Alpha/beta family hydrolase</fullName>
    </submittedName>
</protein>
<dbReference type="SUPFAM" id="SSF53474">
    <property type="entry name" value="alpha/beta-Hydrolases"/>
    <property type="match status" value="1"/>
</dbReference>
<dbReference type="InterPro" id="IPR026555">
    <property type="entry name" value="NSL3/Tex30"/>
</dbReference>
<keyword evidence="2" id="KW-0378">Hydrolase</keyword>
<feature type="domain" description="KANL3/Tex30 alpha/beta hydrolase-like" evidence="1">
    <location>
        <begin position="6"/>
        <end position="193"/>
    </location>
</feature>
<proteinExistence type="predicted"/>
<evidence type="ECO:0000313" key="3">
    <source>
        <dbReference type="Proteomes" id="UP001597059"/>
    </source>
</evidence>
<dbReference type="Gene3D" id="3.40.50.1820">
    <property type="entry name" value="alpha/beta hydrolase"/>
    <property type="match status" value="1"/>
</dbReference>
<sequence length="197" mass="22392">MIKVYVLHGAGAGHSGDFLNVFDQQLTQCLAVFGEVEVIPFTLDYMAEMDLGGKRRPPPNINKLIEEARDKIPKQEPIILIGKSMGSRIIAELCATHQVKACVALGYPFYPPKKPEKDRLYHLKHSKNVPFHIIQGTRDGLGNRDWVEQQQLLPNINLHWFEGADHDFKLLKRYNMSQEEVIETLVKQTVSCIQSSI</sequence>
<comment type="caution">
    <text evidence="2">The sequence shown here is derived from an EMBL/GenBank/DDBJ whole genome shotgun (WGS) entry which is preliminary data.</text>
</comment>
<dbReference type="PANTHER" id="PTHR13136:SF11">
    <property type="entry name" value="TESTIS-EXPRESSED PROTEIN 30"/>
    <property type="match status" value="1"/>
</dbReference>
<dbReference type="GO" id="GO:0016787">
    <property type="term" value="F:hydrolase activity"/>
    <property type="evidence" value="ECO:0007669"/>
    <property type="project" value="UniProtKB-KW"/>
</dbReference>
<dbReference type="EMBL" id="JBHTMN010000012">
    <property type="protein sequence ID" value="MFD1383973.1"/>
    <property type="molecule type" value="Genomic_DNA"/>
</dbReference>
<dbReference type="RefSeq" id="WP_377367747.1">
    <property type="nucleotide sequence ID" value="NZ_JBHTMN010000012.1"/>
</dbReference>
<keyword evidence="3" id="KW-1185">Reference proteome</keyword>